<comment type="subcellular location">
    <subcellularLocation>
        <location evidence="9">Cell membrane</location>
        <topology evidence="9">Peripheral membrane protein</topology>
    </subcellularLocation>
</comment>
<dbReference type="RefSeq" id="WP_123420077.1">
    <property type="nucleotide sequence ID" value="NZ_MOCA01000008.1"/>
</dbReference>
<evidence type="ECO:0000256" key="7">
    <source>
        <dbReference type="ARBA" id="ARBA00023209"/>
    </source>
</evidence>
<comment type="caution">
    <text evidence="11">The sequence shown here is derived from an EMBL/GenBank/DDBJ whole genome shotgun (WGS) entry which is preliminary data.</text>
</comment>
<feature type="active site" evidence="9">
    <location>
        <position position="326"/>
    </location>
</feature>
<comment type="catalytic activity">
    <reaction evidence="9">
        <text>2 a 1,2-diacyl-sn-glycero-3-phospho-(1'-sn-glycerol) = a cardiolipin + glycerol</text>
        <dbReference type="Rhea" id="RHEA:31451"/>
        <dbReference type="ChEBI" id="CHEBI:17754"/>
        <dbReference type="ChEBI" id="CHEBI:62237"/>
        <dbReference type="ChEBI" id="CHEBI:64716"/>
    </reaction>
</comment>
<dbReference type="CDD" id="cd09110">
    <property type="entry name" value="PLDc_CLS_1"/>
    <property type="match status" value="1"/>
</dbReference>
<dbReference type="EC" id="2.7.8.-" evidence="9"/>
<dbReference type="GO" id="GO:0005886">
    <property type="term" value="C:plasma membrane"/>
    <property type="evidence" value="ECO:0007669"/>
    <property type="project" value="UniProtKB-SubCell"/>
</dbReference>
<dbReference type="PANTHER" id="PTHR21248">
    <property type="entry name" value="CARDIOLIPIN SYNTHASE"/>
    <property type="match status" value="1"/>
</dbReference>
<feature type="active site" evidence="9">
    <location>
        <position position="319"/>
    </location>
</feature>
<name>A0A423NI69_9PSED</name>
<evidence type="ECO:0000256" key="3">
    <source>
        <dbReference type="ARBA" id="ARBA00022679"/>
    </source>
</evidence>
<organism evidence="11 12">
    <name type="scientific">Pseudomonas moraviensis</name>
    <dbReference type="NCBI Taxonomy" id="321662"/>
    <lineage>
        <taxon>Bacteria</taxon>
        <taxon>Pseudomonadati</taxon>
        <taxon>Pseudomonadota</taxon>
        <taxon>Gammaproteobacteria</taxon>
        <taxon>Pseudomonadales</taxon>
        <taxon>Pseudomonadaceae</taxon>
        <taxon>Pseudomonas</taxon>
    </lineage>
</organism>
<comment type="similarity">
    <text evidence="9">Belongs to the phospholipase D family. Cardiolipin synthase subfamily. ClsB sub-subfamily.</text>
</comment>
<keyword evidence="7 9" id="KW-0594">Phospholipid biosynthesis</keyword>
<evidence type="ECO:0000259" key="10">
    <source>
        <dbReference type="PROSITE" id="PS50035"/>
    </source>
</evidence>
<accession>A0A423NI69</accession>
<keyword evidence="8 9" id="KW-1208">Phospholipid metabolism</keyword>
<evidence type="ECO:0000256" key="8">
    <source>
        <dbReference type="ARBA" id="ARBA00023264"/>
    </source>
</evidence>
<keyword evidence="6 9" id="KW-0472">Membrane</keyword>
<dbReference type="SUPFAM" id="SSF56024">
    <property type="entry name" value="Phospholipase D/nuclease"/>
    <property type="match status" value="2"/>
</dbReference>
<feature type="domain" description="PLD phosphodiesterase" evidence="10">
    <location>
        <begin position="314"/>
        <end position="341"/>
    </location>
</feature>
<dbReference type="Gene3D" id="3.30.870.10">
    <property type="entry name" value="Endonuclease Chain A"/>
    <property type="match status" value="2"/>
</dbReference>
<dbReference type="SMART" id="SM00155">
    <property type="entry name" value="PLDc"/>
    <property type="match status" value="2"/>
</dbReference>
<dbReference type="Pfam" id="PF13091">
    <property type="entry name" value="PLDc_2"/>
    <property type="match status" value="2"/>
</dbReference>
<keyword evidence="5 9" id="KW-0443">Lipid metabolism</keyword>
<reference evidence="11 12" key="1">
    <citation type="submission" date="2016-10" db="EMBL/GenBank/DDBJ databases">
        <title>Comparative genome analysis of multiple Pseudomonas spp. focuses on biocontrol and plant growth promoting traits.</title>
        <authorList>
            <person name="Tao X.-Y."/>
            <person name="Taylor C.G."/>
        </authorList>
    </citation>
    <scope>NUCLEOTIDE SEQUENCE [LARGE SCALE GENOMIC DNA]</scope>
    <source>
        <strain evidence="11 12">36B3</strain>
    </source>
</reference>
<dbReference type="PROSITE" id="PS50035">
    <property type="entry name" value="PLD"/>
    <property type="match status" value="2"/>
</dbReference>
<proteinExistence type="inferred from homology"/>
<dbReference type="PANTHER" id="PTHR21248:SF23">
    <property type="entry name" value="CARDIOLIPIN SYNTHASE B"/>
    <property type="match status" value="1"/>
</dbReference>
<evidence type="ECO:0000256" key="2">
    <source>
        <dbReference type="ARBA" id="ARBA00022516"/>
    </source>
</evidence>
<feature type="active site" evidence="9">
    <location>
        <position position="140"/>
    </location>
</feature>
<keyword evidence="1 9" id="KW-1003">Cell membrane</keyword>
<keyword evidence="3 9" id="KW-0808">Transferase</keyword>
<evidence type="ECO:0000256" key="4">
    <source>
        <dbReference type="ARBA" id="ARBA00022737"/>
    </source>
</evidence>
<dbReference type="Proteomes" id="UP000284207">
    <property type="component" value="Unassembled WGS sequence"/>
</dbReference>
<dbReference type="InterPro" id="IPR030872">
    <property type="entry name" value="Cardiolipin_synth_ClsB"/>
</dbReference>
<evidence type="ECO:0000256" key="1">
    <source>
        <dbReference type="ARBA" id="ARBA00022475"/>
    </source>
</evidence>
<comment type="function">
    <text evidence="9">Catalyzes the phosphatidyl group transfer from one phosphatidylglycerol molecule to another to form cardiolipin (CL) (diphosphatidylglycerol) and glycerol.</text>
</comment>
<evidence type="ECO:0000313" key="12">
    <source>
        <dbReference type="Proteomes" id="UP000284207"/>
    </source>
</evidence>
<feature type="active site" evidence="9">
    <location>
        <position position="142"/>
    </location>
</feature>
<gene>
    <name evidence="9" type="primary">clsB</name>
    <name evidence="11" type="ORF">BK674_24310</name>
</gene>
<dbReference type="InterPro" id="IPR001736">
    <property type="entry name" value="PLipase_D/transphosphatidylase"/>
</dbReference>
<evidence type="ECO:0000313" key="11">
    <source>
        <dbReference type="EMBL" id="RON97984.1"/>
    </source>
</evidence>
<dbReference type="HAMAP" id="MF_01917">
    <property type="entry name" value="Cardiolipin_synth_ClsB"/>
    <property type="match status" value="1"/>
</dbReference>
<evidence type="ECO:0000256" key="5">
    <source>
        <dbReference type="ARBA" id="ARBA00023098"/>
    </source>
</evidence>
<evidence type="ECO:0000256" key="6">
    <source>
        <dbReference type="ARBA" id="ARBA00023136"/>
    </source>
</evidence>
<keyword evidence="4" id="KW-0677">Repeat</keyword>
<dbReference type="InterPro" id="IPR025202">
    <property type="entry name" value="PLD-like_dom"/>
</dbReference>
<protein>
    <recommendedName>
        <fullName evidence="9">Cardiolipin synthase B</fullName>
        <shortName evidence="9">CL synthase</shortName>
        <ecNumber evidence="9">2.7.8.-</ecNumber>
    </recommendedName>
</protein>
<evidence type="ECO:0000256" key="9">
    <source>
        <dbReference type="HAMAP-Rule" id="MF_01917"/>
    </source>
</evidence>
<dbReference type="NCBIfam" id="NF008427">
    <property type="entry name" value="PRK11263.1"/>
    <property type="match status" value="1"/>
</dbReference>
<feature type="active site" evidence="9">
    <location>
        <position position="147"/>
    </location>
</feature>
<feature type="active site" evidence="9">
    <location>
        <position position="321"/>
    </location>
</feature>
<feature type="domain" description="PLD phosphodiesterase" evidence="10">
    <location>
        <begin position="135"/>
        <end position="162"/>
    </location>
</feature>
<keyword evidence="2 9" id="KW-0444">Lipid biosynthesis</keyword>
<sequence>MNSAPLEKSAVEPVTLNPPVREPGHVDVEYQWHSNNRVELLENGEEYFPRVFEAMRAAKSEILLETFIVFEDKVGAELQQILIEAAQRGVRTTVSLDGFGCGELSTGYLSALSDAGVHLQIFDPAPKHLGIRTNWFRRLHRKIVVVDGLIAFIGGINFSGDHLADFGPEAKQDYSVEIQGPVVADIHHFALLQSGRPGRARFWWQRRRQRLAEMAFTDHDGQVRLVFRDNDRHNTDIEDVYLQVLRKAKRRVIIANAYFFPGYRLLREIRNAARRGVDVRLILQGQPDMLVAKLAARMTYDYLLRAGVQIHEYCQRPLHGKVALVDDDWSTVGSSNLDPLSLSLNLEANVLIRDRAFNQHLYERLEDLSQNHCKAMDAKLLPRGRIWHMTVGFLVFHFLRHFPAMAGWLPAHKPRLKPFRGARP</sequence>
<dbReference type="AlphaFoldDB" id="A0A423NI69"/>
<dbReference type="EMBL" id="MOCA01000008">
    <property type="protein sequence ID" value="RON97984.1"/>
    <property type="molecule type" value="Genomic_DNA"/>
</dbReference>
<dbReference type="GO" id="GO:0008808">
    <property type="term" value="F:cardiolipin synthase activity"/>
    <property type="evidence" value="ECO:0007669"/>
    <property type="project" value="InterPro"/>
</dbReference>
<dbReference type="GO" id="GO:0032049">
    <property type="term" value="P:cardiolipin biosynthetic process"/>
    <property type="evidence" value="ECO:0007669"/>
    <property type="project" value="InterPro"/>
</dbReference>
<dbReference type="CDD" id="cd09159">
    <property type="entry name" value="PLDc_ybhO_like_2"/>
    <property type="match status" value="1"/>
</dbReference>